<dbReference type="RefSeq" id="WP_052132291.1">
    <property type="nucleotide sequence ID" value="NZ_JRAA01000003.1"/>
</dbReference>
<name>A0A0B0H1S4_SOVGS</name>
<keyword evidence="4" id="KW-1185">Reference proteome</keyword>
<dbReference type="InterPro" id="IPR011041">
    <property type="entry name" value="Quinoprot_gluc/sorb_DH_b-prop"/>
</dbReference>
<dbReference type="InterPro" id="IPR011042">
    <property type="entry name" value="6-blade_b-propeller_TolB-like"/>
</dbReference>
<dbReference type="STRING" id="2340.JV46_24080"/>
<evidence type="ECO:0000313" key="3">
    <source>
        <dbReference type="EMBL" id="KHF24168.1"/>
    </source>
</evidence>
<dbReference type="InterPro" id="IPR012938">
    <property type="entry name" value="Glc/Sorbosone_DH"/>
</dbReference>
<dbReference type="PANTHER" id="PTHR19328:SF75">
    <property type="entry name" value="ALDOSE SUGAR DEHYDROGENASE YLII"/>
    <property type="match status" value="1"/>
</dbReference>
<dbReference type="PANTHER" id="PTHR19328">
    <property type="entry name" value="HEDGEHOG-INTERACTING PROTEIN"/>
    <property type="match status" value="1"/>
</dbReference>
<evidence type="ECO:0000259" key="2">
    <source>
        <dbReference type="Pfam" id="PF07995"/>
    </source>
</evidence>
<feature type="signal peptide" evidence="1">
    <location>
        <begin position="1"/>
        <end position="23"/>
    </location>
</feature>
<sequence>MRKSITTALTTSLAVLLASACTAESTSNQNGDIQQTSAGKVRVERIAGPFSHPWAVTFLPGGAKLVTERGGTLWHLLSDGARIKVMGVPGVHARGQGGLLDVVAARNFSTSREVFLSYSEPVNGKSRTAVAVARLDEQGDRLENLRVIFRQAPAESTSHHYGSRIVEAEDGNLWITLGDRGKANKAQNINNNIGKVIRIARDGTTPGDNPWSNKPGAAENWSYGHRNPQGAALDPQTGALWTVEHGAKGGDEINRPEAGKNYGWPIISYGTHYTGLKIGEGTHKPGMQQPAHYWDPSIAPSGMMIYSGRLWPEWKGDIFVGALKYQLISRLKRDNDSITAEERILKGAYGRIRDVREGPEGAIWFLTDAGDGGLYRMTPE</sequence>
<evidence type="ECO:0000313" key="4">
    <source>
        <dbReference type="Proteomes" id="UP000030856"/>
    </source>
</evidence>
<feature type="domain" description="Glucose/Sorbosone dehydrogenase" evidence="2">
    <location>
        <begin position="50"/>
        <end position="376"/>
    </location>
</feature>
<reference evidence="3 4" key="1">
    <citation type="journal article" date="2014" name="BMC Genomics">
        <title>The genome of the intracellular bacterium of the coastal bivalve, Solemya velum: a blueprint for thriving in and out of symbiosis.</title>
        <authorList>
            <person name="Dmytrenko O."/>
            <person name="Russell S.L."/>
            <person name="Loo W.T."/>
            <person name="Fontanez K.M."/>
            <person name="Liao L."/>
            <person name="Roeselers G."/>
            <person name="Sharma R."/>
            <person name="Stewart F.J."/>
            <person name="Newton I.L."/>
            <person name="Woyke T."/>
            <person name="Wu D."/>
            <person name="Lang J.M."/>
            <person name="Eisen J.A."/>
            <person name="Cavanaugh C.M."/>
        </authorList>
    </citation>
    <scope>NUCLEOTIDE SEQUENCE [LARGE SCALE GENOMIC DNA]</scope>
    <source>
        <strain evidence="3 4">WH</strain>
    </source>
</reference>
<evidence type="ECO:0000256" key="1">
    <source>
        <dbReference type="SAM" id="SignalP"/>
    </source>
</evidence>
<dbReference type="PATRIC" id="fig|2340.3.peg.2246"/>
<accession>A0A0B0H1S4</accession>
<proteinExistence type="predicted"/>
<organism evidence="3 4">
    <name type="scientific">Solemya velum gill symbiont</name>
    <dbReference type="NCBI Taxonomy" id="2340"/>
    <lineage>
        <taxon>Bacteria</taxon>
        <taxon>Pseudomonadati</taxon>
        <taxon>Pseudomonadota</taxon>
        <taxon>Gammaproteobacteria</taxon>
        <taxon>sulfur-oxidizing symbionts</taxon>
    </lineage>
</organism>
<dbReference type="PROSITE" id="PS51257">
    <property type="entry name" value="PROKAR_LIPOPROTEIN"/>
    <property type="match status" value="1"/>
</dbReference>
<comment type="caution">
    <text evidence="3">The sequence shown here is derived from an EMBL/GenBank/DDBJ whole genome shotgun (WGS) entry which is preliminary data.</text>
</comment>
<dbReference type="EMBL" id="JRAA01000003">
    <property type="protein sequence ID" value="KHF24168.1"/>
    <property type="molecule type" value="Genomic_DNA"/>
</dbReference>
<dbReference type="eggNOG" id="COG2133">
    <property type="taxonomic scope" value="Bacteria"/>
</dbReference>
<dbReference type="AlphaFoldDB" id="A0A0B0H1S4"/>
<protein>
    <submittedName>
        <fullName evidence="3">Glucose/sorbosone dehydrogenase</fullName>
    </submittedName>
</protein>
<feature type="chain" id="PRO_5002074618" evidence="1">
    <location>
        <begin position="24"/>
        <end position="380"/>
    </location>
</feature>
<gene>
    <name evidence="3" type="ORF">JV46_24080</name>
</gene>
<dbReference type="Gene3D" id="2.120.10.30">
    <property type="entry name" value="TolB, C-terminal domain"/>
    <property type="match status" value="1"/>
</dbReference>
<dbReference type="Pfam" id="PF07995">
    <property type="entry name" value="GSDH"/>
    <property type="match status" value="1"/>
</dbReference>
<dbReference type="SUPFAM" id="SSF50952">
    <property type="entry name" value="Soluble quinoprotein glucose dehydrogenase"/>
    <property type="match status" value="1"/>
</dbReference>
<dbReference type="Proteomes" id="UP000030856">
    <property type="component" value="Unassembled WGS sequence"/>
</dbReference>
<keyword evidence="1" id="KW-0732">Signal</keyword>